<proteinExistence type="predicted"/>
<dbReference type="RefSeq" id="WP_094409519.1">
    <property type="nucleotide sequence ID" value="NZ_BMJZ01000002.1"/>
</dbReference>
<keyword evidence="2" id="KW-1133">Transmembrane helix</keyword>
<reference evidence="4 5" key="1">
    <citation type="submission" date="2017-07" db="EMBL/GenBank/DDBJ databases">
        <title>Elstera cyanobacteriorum sp. nov., a novel bacterium isolated from cyanobacterial aggregates in a eutrophic lake.</title>
        <authorList>
            <person name="Cai H."/>
        </authorList>
    </citation>
    <scope>NUCLEOTIDE SEQUENCE [LARGE SCALE GENOMIC DNA]</scope>
    <source>
        <strain evidence="4 5">TH019</strain>
    </source>
</reference>
<dbReference type="EMBL" id="NOXS01000033">
    <property type="protein sequence ID" value="OYQ17957.1"/>
    <property type="molecule type" value="Genomic_DNA"/>
</dbReference>
<evidence type="ECO:0000256" key="1">
    <source>
        <dbReference type="SAM" id="MobiDB-lite"/>
    </source>
</evidence>
<evidence type="ECO:0000256" key="2">
    <source>
        <dbReference type="SAM" id="Phobius"/>
    </source>
</evidence>
<dbReference type="OrthoDB" id="9810508at2"/>
<feature type="transmembrane region" description="Helical" evidence="2">
    <location>
        <begin position="12"/>
        <end position="29"/>
    </location>
</feature>
<keyword evidence="2" id="KW-0812">Transmembrane</keyword>
<dbReference type="AlphaFoldDB" id="A0A255XLX0"/>
<accession>A0A255XLX0</accession>
<dbReference type="InterPro" id="IPR007172">
    <property type="entry name" value="DUF374"/>
</dbReference>
<protein>
    <recommendedName>
        <fullName evidence="3">DUF374 domain-containing protein</fullName>
    </recommendedName>
</protein>
<name>A0A255XLX0_9PROT</name>
<dbReference type="SUPFAM" id="SSF69593">
    <property type="entry name" value="Glycerol-3-phosphate (1)-acyltransferase"/>
    <property type="match status" value="1"/>
</dbReference>
<sequence length="244" mass="26821">MSLGRLVRSVWSQQFAALLAIAYIRLVWLTSRVERQMDPAAEALLTAGRPFIAAFWHGRILLMPYHWPQTGAWVYVMVSQHRDGEIAARIVRPFGIEAIAGSSRRGGREALQEMVRLLQAGKIVAITPDGPKGPRQRAKFGVAYAAITARVPVVPITYAVKHRKILGSWDRFVVPLPFNRILLHAGAPVSVTDLSIETARERIEAAMIAQLTAADGYFGHLAPPPGPPLEFEPRPAPPSTPSDE</sequence>
<gene>
    <name evidence="4" type="ORF">CHR90_13380</name>
</gene>
<organism evidence="4 5">
    <name type="scientific">Elstera cyanobacteriorum</name>
    <dbReference type="NCBI Taxonomy" id="2022747"/>
    <lineage>
        <taxon>Bacteria</taxon>
        <taxon>Pseudomonadati</taxon>
        <taxon>Pseudomonadota</taxon>
        <taxon>Alphaproteobacteria</taxon>
        <taxon>Rhodospirillales</taxon>
        <taxon>Rhodospirillaceae</taxon>
        <taxon>Elstera</taxon>
    </lineage>
</organism>
<evidence type="ECO:0000313" key="4">
    <source>
        <dbReference type="EMBL" id="OYQ17957.1"/>
    </source>
</evidence>
<feature type="domain" description="DUF374" evidence="3">
    <location>
        <begin position="74"/>
        <end position="135"/>
    </location>
</feature>
<feature type="region of interest" description="Disordered" evidence="1">
    <location>
        <begin position="223"/>
        <end position="244"/>
    </location>
</feature>
<keyword evidence="2" id="KW-0472">Membrane</keyword>
<evidence type="ECO:0000259" key="3">
    <source>
        <dbReference type="Pfam" id="PF04028"/>
    </source>
</evidence>
<comment type="caution">
    <text evidence="4">The sequence shown here is derived from an EMBL/GenBank/DDBJ whole genome shotgun (WGS) entry which is preliminary data.</text>
</comment>
<dbReference type="CDD" id="cd07983">
    <property type="entry name" value="LPLAT_DUF374-like"/>
    <property type="match status" value="1"/>
</dbReference>
<dbReference type="Pfam" id="PF04028">
    <property type="entry name" value="DUF374"/>
    <property type="match status" value="1"/>
</dbReference>
<dbReference type="Proteomes" id="UP000216361">
    <property type="component" value="Unassembled WGS sequence"/>
</dbReference>
<keyword evidence="5" id="KW-1185">Reference proteome</keyword>
<evidence type="ECO:0000313" key="5">
    <source>
        <dbReference type="Proteomes" id="UP000216361"/>
    </source>
</evidence>